<proteinExistence type="predicted"/>
<evidence type="ECO:0000256" key="1">
    <source>
        <dbReference type="SAM" id="MobiDB-lite"/>
    </source>
</evidence>
<accession>B3Q2P0</accession>
<evidence type="ECO:0000313" key="2">
    <source>
        <dbReference type="EMBL" id="ACE93946.1"/>
    </source>
</evidence>
<evidence type="ECO:0000313" key="3">
    <source>
        <dbReference type="Proteomes" id="UP000008817"/>
    </source>
</evidence>
<dbReference type="HOGENOM" id="CLU_2261515_0_0_5"/>
<gene>
    <name evidence="2" type="ordered locus">RHECIAT_PB0000237</name>
</gene>
<organism evidence="2 3">
    <name type="scientific">Rhizobium etli (strain CIAT 652)</name>
    <dbReference type="NCBI Taxonomy" id="491916"/>
    <lineage>
        <taxon>Bacteria</taxon>
        <taxon>Pseudomonadati</taxon>
        <taxon>Pseudomonadota</taxon>
        <taxon>Alphaproteobacteria</taxon>
        <taxon>Hyphomicrobiales</taxon>
        <taxon>Rhizobiaceae</taxon>
        <taxon>Rhizobium/Agrobacterium group</taxon>
        <taxon>Rhizobium</taxon>
    </lineage>
</organism>
<dbReference type="AlphaFoldDB" id="B3Q2P0"/>
<protein>
    <submittedName>
        <fullName evidence="2">Uncharacterized protein</fullName>
    </submittedName>
</protein>
<name>B3Q2P0_RHIE6</name>
<geneLocation type="plasmid" evidence="2 3">
    <name>pB</name>
</geneLocation>
<sequence length="103" mass="11325">MSDGRLGLGDGSGYERFEFKRFGVVIHEAPGEYLGDLLGAQPEGFRTRRPLSEDTPNGDIVADHPEASPANLHRGRIGVQHEAGRRRESQQLLQSLIFACVLP</sequence>
<dbReference type="KEGG" id="rec:RHECIAT_PB0000237"/>
<dbReference type="EMBL" id="CP001076">
    <property type="protein sequence ID" value="ACE93946.1"/>
    <property type="molecule type" value="Genomic_DNA"/>
</dbReference>
<feature type="region of interest" description="Disordered" evidence="1">
    <location>
        <begin position="44"/>
        <end position="73"/>
    </location>
</feature>
<reference evidence="2 3" key="1">
    <citation type="submission" date="2008-04" db="EMBL/GenBank/DDBJ databases">
        <title>Genome diversity and DNA divergence of Rhizobium etli.</title>
        <authorList>
            <person name="Gonzalez V."/>
            <person name="Acosta J.L."/>
            <person name="Santamaria R.I."/>
            <person name="Bustos P."/>
            <person name="Hernandez-Gonzalez I.L."/>
            <person name="Fernandez J.L."/>
            <person name="Diaz R."/>
            <person name="Flores M."/>
            <person name="Mora J."/>
            <person name="Palacios R."/>
            <person name="Davila G."/>
        </authorList>
    </citation>
    <scope>NUCLEOTIDE SEQUENCE [LARGE SCALE GENOMIC DNA]</scope>
    <source>
        <strain evidence="2 3">CIAT 652</strain>
        <plasmid evidence="3">Plasmid pB</plasmid>
    </source>
</reference>
<dbReference type="Proteomes" id="UP000008817">
    <property type="component" value="Plasmid pB"/>
</dbReference>
<keyword evidence="2" id="KW-0614">Plasmid</keyword>